<proteinExistence type="predicted"/>
<gene>
    <name evidence="2" type="ORF">NCTC10254_01557</name>
</gene>
<reference evidence="2 3" key="1">
    <citation type="submission" date="2018-06" db="EMBL/GenBank/DDBJ databases">
        <authorList>
            <consortium name="Pathogen Informatics"/>
            <person name="Doyle S."/>
        </authorList>
    </citation>
    <scope>NUCLEOTIDE SEQUENCE [LARGE SCALE GENOMIC DNA]</scope>
    <source>
        <strain evidence="2 3">NCTC10254</strain>
    </source>
</reference>
<evidence type="ECO:0008006" key="4">
    <source>
        <dbReference type="Google" id="ProtNLM"/>
    </source>
</evidence>
<dbReference type="EMBL" id="UARK01000011">
    <property type="protein sequence ID" value="SPW28611.1"/>
    <property type="molecule type" value="Genomic_DNA"/>
</dbReference>
<dbReference type="PROSITE" id="PS51257">
    <property type="entry name" value="PROKAR_LIPOPROTEIN"/>
    <property type="match status" value="1"/>
</dbReference>
<evidence type="ECO:0000256" key="1">
    <source>
        <dbReference type="SAM" id="SignalP"/>
    </source>
</evidence>
<name>A0A6H9XG30_9CORY</name>
<evidence type="ECO:0000313" key="3">
    <source>
        <dbReference type="Proteomes" id="UP000249886"/>
    </source>
</evidence>
<dbReference type="GeneID" id="84573589"/>
<feature type="signal peptide" evidence="1">
    <location>
        <begin position="1"/>
        <end position="23"/>
    </location>
</feature>
<protein>
    <recommendedName>
        <fullName evidence="4">Secreted protein</fullName>
    </recommendedName>
</protein>
<organism evidence="2 3">
    <name type="scientific">Corynebacterium matruchotii</name>
    <dbReference type="NCBI Taxonomy" id="43768"/>
    <lineage>
        <taxon>Bacteria</taxon>
        <taxon>Bacillati</taxon>
        <taxon>Actinomycetota</taxon>
        <taxon>Actinomycetes</taxon>
        <taxon>Mycobacteriales</taxon>
        <taxon>Corynebacteriaceae</taxon>
        <taxon>Corynebacterium</taxon>
    </lineage>
</organism>
<comment type="caution">
    <text evidence="2">The sequence shown here is derived from an EMBL/GenBank/DDBJ whole genome shotgun (WGS) entry which is preliminary data.</text>
</comment>
<dbReference type="AlphaFoldDB" id="A0A6H9XG30"/>
<accession>A0A6H9XG30</accession>
<dbReference type="RefSeq" id="WP_005525446.1">
    <property type="nucleotide sequence ID" value="NZ_CP050134.2"/>
</dbReference>
<sequence>MNFTKTLGVVSLALILAACSKQAEEQPTPFFANVRENFPKQAVSPDAAACSQAVGVDKSAACTKLADLYAKHGVTTVTTQPRGLETMGNETWNVDMNIAFEANGTQYSVPVKLLLEKADTETGWKVREDGITALHDTLDMLLSK</sequence>
<dbReference type="Proteomes" id="UP000249886">
    <property type="component" value="Unassembled WGS sequence"/>
</dbReference>
<evidence type="ECO:0000313" key="2">
    <source>
        <dbReference type="EMBL" id="SPW28611.1"/>
    </source>
</evidence>
<keyword evidence="1" id="KW-0732">Signal</keyword>
<feature type="chain" id="PRO_5043215304" description="Secreted protein" evidence="1">
    <location>
        <begin position="24"/>
        <end position="144"/>
    </location>
</feature>